<gene>
    <name evidence="4" type="ORF">BN36_NA74970</name>
</gene>
<dbReference type="SUPFAM" id="SSF50978">
    <property type="entry name" value="WD40 repeat-like"/>
    <property type="match status" value="1"/>
</dbReference>
<feature type="region of interest" description="Disordered" evidence="3">
    <location>
        <begin position="176"/>
        <end position="212"/>
    </location>
</feature>
<dbReference type="AlphaFoldDB" id="A0A1E1J8S7"/>
<name>A0A1E1J8S7_LEIGU</name>
<keyword evidence="1" id="KW-0853">WD repeat</keyword>
<protein>
    <recommendedName>
        <fullName evidence="5">WD domain, G-beta repeat</fullName>
    </recommendedName>
</protein>
<dbReference type="SMART" id="SM00320">
    <property type="entry name" value="WD40"/>
    <property type="match status" value="3"/>
</dbReference>
<keyword evidence="2" id="KW-0677">Repeat</keyword>
<organism evidence="4">
    <name type="scientific">Leishmania guyanensis</name>
    <dbReference type="NCBI Taxonomy" id="5670"/>
    <lineage>
        <taxon>Eukaryota</taxon>
        <taxon>Discoba</taxon>
        <taxon>Euglenozoa</taxon>
        <taxon>Kinetoplastea</taxon>
        <taxon>Metakinetoplastina</taxon>
        <taxon>Trypanosomatida</taxon>
        <taxon>Trypanosomatidae</taxon>
        <taxon>Leishmaniinae</taxon>
        <taxon>Leishmania</taxon>
        <taxon>Leishmania guyanensis species complex</taxon>
    </lineage>
</organism>
<dbReference type="Pfam" id="PF00400">
    <property type="entry name" value="WD40"/>
    <property type="match status" value="1"/>
</dbReference>
<dbReference type="PANTHER" id="PTHR19854:SF1">
    <property type="entry name" value="GUANINE NUCLEOTIDE-BINDING PROTEIN SUBUNIT BETA-LIKE PROTEIN 1"/>
    <property type="match status" value="1"/>
</dbReference>
<proteinExistence type="predicted"/>
<dbReference type="InterPro" id="IPR001680">
    <property type="entry name" value="WD40_rpt"/>
</dbReference>
<evidence type="ECO:0000256" key="2">
    <source>
        <dbReference type="ARBA" id="ARBA00022737"/>
    </source>
</evidence>
<accession>A0A1E1J8S7</accession>
<dbReference type="InterPro" id="IPR036322">
    <property type="entry name" value="WD40_repeat_dom_sf"/>
</dbReference>
<dbReference type="Gene3D" id="2.130.10.10">
    <property type="entry name" value="YVTN repeat-like/Quinoprotein amine dehydrogenase"/>
    <property type="match status" value="2"/>
</dbReference>
<reference evidence="4" key="1">
    <citation type="submission" date="2012-08" db="EMBL/GenBank/DDBJ databases">
        <title>Comparative genomics of metastatic and non-metastatic Leishmania guyanensis provides insights into polygenic factors involved in Leishmania RNA virus infection.</title>
        <authorList>
            <person name="Smith D."/>
            <person name="Hertz-Fowler C."/>
            <person name="Martin R."/>
            <person name="Dickens N."/>
            <person name="Fasel N."/>
            <person name="Falquet L."/>
            <person name="Beverley S."/>
            <person name="Zangger H."/>
            <person name="Calderon-Copete S."/>
            <person name="Mottram J."/>
            <person name="Xenarios I."/>
        </authorList>
    </citation>
    <scope>NUCLEOTIDE SEQUENCE</scope>
    <source>
        <strain evidence="4">MHOM/BR/75/M4147/SSU:IR2SAT-LUC</strain>
    </source>
</reference>
<dbReference type="EMBL" id="CALQ01001933">
    <property type="protein sequence ID" value="CCM20014.1"/>
    <property type="molecule type" value="Genomic_DNA"/>
</dbReference>
<feature type="compositionally biased region" description="Polar residues" evidence="3">
    <location>
        <begin position="200"/>
        <end position="212"/>
    </location>
</feature>
<dbReference type="PANTHER" id="PTHR19854">
    <property type="entry name" value="TRANSDUCIN BETA-LIKE 3"/>
    <property type="match status" value="1"/>
</dbReference>
<feature type="region of interest" description="Disordered" evidence="3">
    <location>
        <begin position="370"/>
        <end position="390"/>
    </location>
</feature>
<sequence>MCQHYGEFQEVMSNATEQSMLPLFVLQEHADPVLCCKFYPSEVYQRDESSWFLSGDAGGHVVLWNLSTRRKIVSFLALAEAHRQLRSCSQEGFHTDSPVTGGFQPGSSVLLEQAVTPAFGPHSHSILSVGFIPLSLSSPQRAAPPERSGVVDTLRRGVDAEVPSSTLCPSVLEHTAKSPSGWTRPGRQRFRLSRREPTRSLDSQKMLASSTGDVLDDSAPGLDFTPSSTICFYTHCRDQRVYIWCLKRQCADVPAASLPTRVPQLVVVLTAPQHAFCPAESISKVVSHFTRTYLAVPHELRGEVTVWELAWRNPSSVQPTNGTVSEESRAFDGLRSSVSSANVYEEEEDNVSTSGMNPMDALIARAAAEERRQAAMEQKPSKVSGESEVSHSSQPAAFLKSVASGGERASILCYAHPVATTASSNFSVRRLCTFSACPTFKGGTIMRLTMCHDAQHLTVAFESGHIVLIRYRRADVTDMIVQPGEVFHLHGSSPVAQVRNVTRAFAESALVCWWSGRRVLACSSEGAMHCYDVAATAGELLEARLMWSVALRKGIGSVFLQRNLVVAGCWDSTLRLYDARDGRLVSILSYQRETINDVRMAPPSIARVAAFGFDVRQPRMYVDLPRTLSTTITARIASSSTAATQGSPLQLNESPLREFDVSGATPPNSSSETLSEEEQLVYLFASVSKDRTVALWRVDLGLVVEQAARKAITA</sequence>
<evidence type="ECO:0008006" key="5">
    <source>
        <dbReference type="Google" id="ProtNLM"/>
    </source>
</evidence>
<evidence type="ECO:0000256" key="1">
    <source>
        <dbReference type="ARBA" id="ARBA00022574"/>
    </source>
</evidence>
<dbReference type="InterPro" id="IPR015943">
    <property type="entry name" value="WD40/YVTN_repeat-like_dom_sf"/>
</dbReference>
<evidence type="ECO:0000313" key="4">
    <source>
        <dbReference type="EMBL" id="CCM20014.1"/>
    </source>
</evidence>
<evidence type="ECO:0000256" key="3">
    <source>
        <dbReference type="SAM" id="MobiDB-lite"/>
    </source>
</evidence>